<dbReference type="SUPFAM" id="SSF52540">
    <property type="entry name" value="P-loop containing nucleoside triphosphate hydrolases"/>
    <property type="match status" value="1"/>
</dbReference>
<dbReference type="SMART" id="SM00534">
    <property type="entry name" value="MUTSac"/>
    <property type="match status" value="1"/>
</dbReference>
<evidence type="ECO:0000256" key="5">
    <source>
        <dbReference type="ARBA" id="ARBA00023204"/>
    </source>
</evidence>
<protein>
    <submittedName>
        <fullName evidence="7">MutS-like protein</fullName>
    </submittedName>
</protein>
<evidence type="ECO:0000313" key="8">
    <source>
        <dbReference type="Proteomes" id="UP000293874"/>
    </source>
</evidence>
<proteinExistence type="inferred from homology"/>
<keyword evidence="5" id="KW-0234">DNA repair</keyword>
<comment type="caution">
    <text evidence="7">The sequence shown here is derived from an EMBL/GenBank/DDBJ whole genome shotgun (WGS) entry which is preliminary data.</text>
</comment>
<reference evidence="7 8" key="1">
    <citation type="submission" date="2019-02" db="EMBL/GenBank/DDBJ databases">
        <title>Genomic Encyclopedia of Type Strains, Phase IV (KMG-IV): sequencing the most valuable type-strain genomes for metagenomic binning, comparative biology and taxonomic classification.</title>
        <authorList>
            <person name="Goeker M."/>
        </authorList>
    </citation>
    <scope>NUCLEOTIDE SEQUENCE [LARGE SCALE GENOMIC DNA]</scope>
    <source>
        <strain evidence="7 8">DSM 18116</strain>
    </source>
</reference>
<dbReference type="Pfam" id="PF05192">
    <property type="entry name" value="MutS_III"/>
    <property type="match status" value="1"/>
</dbReference>
<dbReference type="InterPro" id="IPR036187">
    <property type="entry name" value="DNA_mismatch_repair_MutS_sf"/>
</dbReference>
<sequence>MHFIIDSQTLEDLKIFGKKGQDSVYALFNRTVTSGGAEQLQHMFRFPLSDASVISRRAAVIRFFQQYQLALVAKHSEYESAILYLNMRDQRSKLNHDEQFLSRMIRSVMRSDIEFRTIKKGILSLIQLMRSLKDFLKKIEPLLTENTAFREEHEAMNRLLSTPEWQVFFEKKSLTPCYSSLVFFDQLLRFRFYDEVRQLLSLISSMDVYISVAAVADAAGLVFPTALPQENNLLQLAEVWHPHLRKPVANSVVFSADQQLVFLTGANMAGKSTFMKSVGIAVYLAHMGFPVPAKEMRFSVMDGMLTIINLPDNLNSGYSHFYTEVLRVKKVAIQLQQGKRMMVLIDELFRGTNVKDALEATVAVTGKFAKYRNSAFIVSSHIMEAAELLRQHFTQINFQFLPTLMEGNLPVYPRKLETGISADRHGMIIIQNEGILSMLNQSLNEPIHT</sequence>
<evidence type="ECO:0000256" key="3">
    <source>
        <dbReference type="ARBA" id="ARBA00022840"/>
    </source>
</evidence>
<keyword evidence="8" id="KW-1185">Reference proteome</keyword>
<dbReference type="InterPro" id="IPR000432">
    <property type="entry name" value="DNA_mismatch_repair_MutS_C"/>
</dbReference>
<dbReference type="AlphaFoldDB" id="A0A4Q7MV00"/>
<evidence type="ECO:0000256" key="2">
    <source>
        <dbReference type="ARBA" id="ARBA00022741"/>
    </source>
</evidence>
<evidence type="ECO:0000259" key="6">
    <source>
        <dbReference type="SMART" id="SM00534"/>
    </source>
</evidence>
<dbReference type="EMBL" id="SGXA01000002">
    <property type="protein sequence ID" value="RZS70923.1"/>
    <property type="molecule type" value="Genomic_DNA"/>
</dbReference>
<dbReference type="GO" id="GO:0005524">
    <property type="term" value="F:ATP binding"/>
    <property type="evidence" value="ECO:0007669"/>
    <property type="project" value="UniProtKB-KW"/>
</dbReference>
<keyword evidence="5" id="KW-0227">DNA damage</keyword>
<dbReference type="RefSeq" id="WP_130541468.1">
    <property type="nucleotide sequence ID" value="NZ_CP042431.1"/>
</dbReference>
<evidence type="ECO:0000256" key="1">
    <source>
        <dbReference type="ARBA" id="ARBA00006271"/>
    </source>
</evidence>
<gene>
    <name evidence="7" type="ORF">EV199_2822</name>
</gene>
<dbReference type="OrthoDB" id="9802448at2"/>
<dbReference type="Gene3D" id="1.10.1420.10">
    <property type="match status" value="1"/>
</dbReference>
<dbReference type="GO" id="GO:0006298">
    <property type="term" value="P:mismatch repair"/>
    <property type="evidence" value="ECO:0007669"/>
    <property type="project" value="InterPro"/>
</dbReference>
<dbReference type="SUPFAM" id="SSF48334">
    <property type="entry name" value="DNA repair protein MutS, domain III"/>
    <property type="match status" value="1"/>
</dbReference>
<dbReference type="GO" id="GO:0030983">
    <property type="term" value="F:mismatched DNA binding"/>
    <property type="evidence" value="ECO:0007669"/>
    <property type="project" value="InterPro"/>
</dbReference>
<dbReference type="Gene3D" id="3.40.50.300">
    <property type="entry name" value="P-loop containing nucleotide triphosphate hydrolases"/>
    <property type="match status" value="1"/>
</dbReference>
<accession>A0A4Q7MV00</accession>
<dbReference type="Pfam" id="PF00488">
    <property type="entry name" value="MutS_V"/>
    <property type="match status" value="1"/>
</dbReference>
<comment type="similarity">
    <text evidence="1">Belongs to the DNA mismatch repair MutS family.</text>
</comment>
<evidence type="ECO:0000256" key="4">
    <source>
        <dbReference type="ARBA" id="ARBA00023125"/>
    </source>
</evidence>
<feature type="domain" description="DNA mismatch repair proteins mutS family" evidence="6">
    <location>
        <begin position="258"/>
        <end position="440"/>
    </location>
</feature>
<organism evidence="7 8">
    <name type="scientific">Pseudobacter ginsenosidimutans</name>
    <dbReference type="NCBI Taxonomy" id="661488"/>
    <lineage>
        <taxon>Bacteria</taxon>
        <taxon>Pseudomonadati</taxon>
        <taxon>Bacteroidota</taxon>
        <taxon>Chitinophagia</taxon>
        <taxon>Chitinophagales</taxon>
        <taxon>Chitinophagaceae</taxon>
        <taxon>Pseudobacter</taxon>
    </lineage>
</organism>
<dbReference type="InterPro" id="IPR007696">
    <property type="entry name" value="DNA_mismatch_repair_MutS_core"/>
</dbReference>
<name>A0A4Q7MV00_9BACT</name>
<keyword evidence="2" id="KW-0547">Nucleotide-binding</keyword>
<dbReference type="Proteomes" id="UP000293874">
    <property type="component" value="Unassembled WGS sequence"/>
</dbReference>
<dbReference type="PANTHER" id="PTHR11361">
    <property type="entry name" value="DNA MISMATCH REPAIR PROTEIN MUTS FAMILY MEMBER"/>
    <property type="match status" value="1"/>
</dbReference>
<keyword evidence="3" id="KW-0067">ATP-binding</keyword>
<dbReference type="InterPro" id="IPR045076">
    <property type="entry name" value="MutS"/>
</dbReference>
<dbReference type="GO" id="GO:0140664">
    <property type="term" value="F:ATP-dependent DNA damage sensor activity"/>
    <property type="evidence" value="ECO:0007669"/>
    <property type="project" value="InterPro"/>
</dbReference>
<dbReference type="PANTHER" id="PTHR11361:SF34">
    <property type="entry name" value="DNA MISMATCH REPAIR PROTEIN MSH1, MITOCHONDRIAL"/>
    <property type="match status" value="1"/>
</dbReference>
<evidence type="ECO:0000313" key="7">
    <source>
        <dbReference type="EMBL" id="RZS70923.1"/>
    </source>
</evidence>
<keyword evidence="4" id="KW-0238">DNA-binding</keyword>
<dbReference type="InterPro" id="IPR027417">
    <property type="entry name" value="P-loop_NTPase"/>
</dbReference>